<dbReference type="HOGENOM" id="CLU_2945739_0_0_1"/>
<reference evidence="2" key="1">
    <citation type="submission" date="2015-04" db="UniProtKB">
        <authorList>
            <consortium name="EnsemblPlants"/>
        </authorList>
    </citation>
    <scope>IDENTIFICATION</scope>
    <source>
        <strain evidence="2">SL10</strain>
    </source>
</reference>
<accession>A0A0E0IKP1</accession>
<evidence type="ECO:0000313" key="3">
    <source>
        <dbReference type="Proteomes" id="UP000006591"/>
    </source>
</evidence>
<dbReference type="InterPro" id="IPR015931">
    <property type="entry name" value="Acnase/IPM_dHydase_lsu_aba_1/3"/>
</dbReference>
<dbReference type="InterPro" id="IPR036008">
    <property type="entry name" value="Aconitase_4Fe-4S_dom"/>
</dbReference>
<dbReference type="Gene3D" id="3.30.499.10">
    <property type="entry name" value="Aconitase, domain 3"/>
    <property type="match status" value="1"/>
</dbReference>
<dbReference type="Proteomes" id="UP000006591">
    <property type="component" value="Chromosome 9"/>
</dbReference>
<dbReference type="SUPFAM" id="SSF53732">
    <property type="entry name" value="Aconitase iron-sulfur domain"/>
    <property type="match status" value="1"/>
</dbReference>
<protein>
    <submittedName>
        <fullName evidence="2">Uncharacterized protein</fullName>
    </submittedName>
</protein>
<evidence type="ECO:0000313" key="2">
    <source>
        <dbReference type="EnsemblPlants" id="ONIVA09G12940.8"/>
    </source>
</evidence>
<evidence type="ECO:0000256" key="1">
    <source>
        <dbReference type="ARBA" id="ARBA00023004"/>
    </source>
</evidence>
<dbReference type="AlphaFoldDB" id="A0A0E0IKP1"/>
<dbReference type="Gramene" id="ONIVA09G12940.8">
    <property type="protein sequence ID" value="ONIVA09G12940.8"/>
    <property type="gene ID" value="ONIVA09G12940"/>
</dbReference>
<keyword evidence="3" id="KW-1185">Reference proteome</keyword>
<proteinExistence type="predicted"/>
<dbReference type="EnsemblPlants" id="ONIVA09G12940.8">
    <property type="protein sequence ID" value="ONIVA09G12940.8"/>
    <property type="gene ID" value="ONIVA09G12940"/>
</dbReference>
<reference evidence="2" key="2">
    <citation type="submission" date="2018-04" db="EMBL/GenBank/DDBJ databases">
        <title>OnivRS2 (Oryza nivara Reference Sequence Version 2).</title>
        <authorList>
            <person name="Zhang J."/>
            <person name="Kudrna D."/>
            <person name="Lee S."/>
            <person name="Talag J."/>
            <person name="Rajasekar S."/>
            <person name="Welchert J."/>
            <person name="Hsing Y.-I."/>
            <person name="Wing R.A."/>
        </authorList>
    </citation>
    <scope>NUCLEOTIDE SEQUENCE [LARGE SCALE GENOMIC DNA]</scope>
    <source>
        <strain evidence="2">SL10</strain>
    </source>
</reference>
<organism evidence="2">
    <name type="scientific">Oryza nivara</name>
    <name type="common">Indian wild rice</name>
    <name type="synonym">Oryza sativa f. spontanea</name>
    <dbReference type="NCBI Taxonomy" id="4536"/>
    <lineage>
        <taxon>Eukaryota</taxon>
        <taxon>Viridiplantae</taxon>
        <taxon>Streptophyta</taxon>
        <taxon>Embryophyta</taxon>
        <taxon>Tracheophyta</taxon>
        <taxon>Spermatophyta</taxon>
        <taxon>Magnoliopsida</taxon>
        <taxon>Liliopsida</taxon>
        <taxon>Poales</taxon>
        <taxon>Poaceae</taxon>
        <taxon>BOP clade</taxon>
        <taxon>Oryzoideae</taxon>
        <taxon>Oryzeae</taxon>
        <taxon>Oryzinae</taxon>
        <taxon>Oryza</taxon>
    </lineage>
</organism>
<dbReference type="InterPro" id="IPR006249">
    <property type="entry name" value="Aconitase/IRP2"/>
</dbReference>
<dbReference type="PANTHER" id="PTHR11670">
    <property type="entry name" value="ACONITASE/IRON-RESPONSIVE ELEMENT FAMILY MEMBER"/>
    <property type="match status" value="1"/>
</dbReference>
<name>A0A0E0IKP1_ORYNI</name>
<keyword evidence="1" id="KW-0408">Iron</keyword>
<sequence>MLLFDDVEPCISGPKSPHDRVPLKEMKSDWHACLDSNFKLHKHIKSQRYNWCWPSRKESL</sequence>